<keyword evidence="2 7" id="KW-0808">Transferase</keyword>
<dbReference type="GO" id="GO:0005525">
    <property type="term" value="F:GTP binding"/>
    <property type="evidence" value="ECO:0007669"/>
    <property type="project" value="UniProtKB-KW"/>
</dbReference>
<keyword evidence="3 7" id="KW-0547">Nucleotide-binding</keyword>
<feature type="region of interest" description="LID" evidence="7">
    <location>
        <begin position="136"/>
        <end position="173"/>
    </location>
</feature>
<comment type="similarity">
    <text evidence="7">Belongs to the adenylate kinase family. AK3 subfamily.</text>
</comment>
<feature type="binding site" evidence="7">
    <location>
        <position position="170"/>
    </location>
    <ligand>
        <name>AMP</name>
        <dbReference type="ChEBI" id="CHEBI:456215"/>
    </ligand>
</feature>
<dbReference type="GO" id="GO:0046033">
    <property type="term" value="P:AMP metabolic process"/>
    <property type="evidence" value="ECO:0007669"/>
    <property type="project" value="UniProtKB-UniRule"/>
</dbReference>
<dbReference type="HAMAP" id="MF_03169">
    <property type="entry name" value="Adenylate_kinase_AK3"/>
    <property type="match status" value="1"/>
</dbReference>
<organism evidence="9 10">
    <name type="scientific">Wickerhamomyces mucosus</name>
    <dbReference type="NCBI Taxonomy" id="1378264"/>
    <lineage>
        <taxon>Eukaryota</taxon>
        <taxon>Fungi</taxon>
        <taxon>Dikarya</taxon>
        <taxon>Ascomycota</taxon>
        <taxon>Saccharomycotina</taxon>
        <taxon>Saccharomycetes</taxon>
        <taxon>Phaffomycetales</taxon>
        <taxon>Wickerhamomycetaceae</taxon>
        <taxon>Wickerhamomyces</taxon>
    </lineage>
</organism>
<evidence type="ECO:0000256" key="5">
    <source>
        <dbReference type="ARBA" id="ARBA00023128"/>
    </source>
</evidence>
<evidence type="ECO:0000256" key="3">
    <source>
        <dbReference type="ARBA" id="ARBA00022741"/>
    </source>
</evidence>
<feature type="binding site" evidence="7">
    <location>
        <position position="210"/>
    </location>
    <ligand>
        <name>GTP</name>
        <dbReference type="ChEBI" id="CHEBI:37565"/>
    </ligand>
</feature>
<dbReference type="Gene3D" id="3.40.50.300">
    <property type="entry name" value="P-loop containing nucleotide triphosphate hydrolases"/>
    <property type="match status" value="1"/>
</dbReference>
<dbReference type="InterPro" id="IPR036193">
    <property type="entry name" value="ADK_active_lid_dom_sf"/>
</dbReference>
<evidence type="ECO:0000313" key="9">
    <source>
        <dbReference type="EMBL" id="KAH3678346.1"/>
    </source>
</evidence>
<evidence type="ECO:0000259" key="8">
    <source>
        <dbReference type="Pfam" id="PF05191"/>
    </source>
</evidence>
<dbReference type="SUPFAM" id="SSF52540">
    <property type="entry name" value="P-loop containing nucleoside triphosphate hydrolases"/>
    <property type="match status" value="1"/>
</dbReference>
<feature type="region of interest" description="NMPbind" evidence="7">
    <location>
        <begin position="37"/>
        <end position="66"/>
    </location>
</feature>
<dbReference type="GO" id="GO:0006172">
    <property type="term" value="P:ADP biosynthetic process"/>
    <property type="evidence" value="ECO:0007669"/>
    <property type="project" value="UniProtKB-UniRule"/>
</dbReference>
<dbReference type="Pfam" id="PF05191">
    <property type="entry name" value="ADK_lid"/>
    <property type="match status" value="1"/>
</dbReference>
<feature type="domain" description="Adenylate kinase active site lid" evidence="8">
    <location>
        <begin position="137"/>
        <end position="172"/>
    </location>
</feature>
<dbReference type="GO" id="GO:0046039">
    <property type="term" value="P:GTP metabolic process"/>
    <property type="evidence" value="ECO:0007669"/>
    <property type="project" value="UniProtKB-UniRule"/>
</dbReference>
<feature type="binding site" evidence="7">
    <location>
        <position position="43"/>
    </location>
    <ligand>
        <name>AMP</name>
        <dbReference type="ChEBI" id="CHEBI:456215"/>
    </ligand>
</feature>
<comment type="subunit">
    <text evidence="7">Monomer.</text>
</comment>
<dbReference type="PROSITE" id="PS00113">
    <property type="entry name" value="ADENYLATE_KINASE"/>
    <property type="match status" value="1"/>
</dbReference>
<feature type="binding site" evidence="7">
    <location>
        <position position="102"/>
    </location>
    <ligand>
        <name>AMP</name>
        <dbReference type="ChEBI" id="CHEBI:456215"/>
    </ligand>
</feature>
<dbReference type="AlphaFoldDB" id="A0A9P8TGU2"/>
<dbReference type="GO" id="GO:0046899">
    <property type="term" value="F:nucleoside triphosphate adenylate kinase activity"/>
    <property type="evidence" value="ECO:0007669"/>
    <property type="project" value="UniProtKB-UniRule"/>
</dbReference>
<evidence type="ECO:0000313" key="10">
    <source>
        <dbReference type="Proteomes" id="UP000769528"/>
    </source>
</evidence>
<feature type="binding site" evidence="7">
    <location>
        <position position="38"/>
    </location>
    <ligand>
        <name>AMP</name>
        <dbReference type="ChEBI" id="CHEBI:456215"/>
    </ligand>
</feature>
<comment type="function">
    <text evidence="7">Involved in maintaining the homeostasis of cellular nucleotides by catalyzing the interconversion of nucleoside phosphates. Has GTP:AMP phosphotransferase and ITP:AMP phosphotransferase activities.</text>
</comment>
<dbReference type="OrthoDB" id="439792at2759"/>
<accession>A0A9P8TGU2</accession>
<dbReference type="GO" id="GO:0004017">
    <property type="term" value="F:AMP kinase activity"/>
    <property type="evidence" value="ECO:0007669"/>
    <property type="project" value="InterPro"/>
</dbReference>
<dbReference type="InterPro" id="IPR000850">
    <property type="entry name" value="Adenylat/UMP-CMP_kin"/>
</dbReference>
<evidence type="ECO:0000256" key="7">
    <source>
        <dbReference type="HAMAP-Rule" id="MF_03169"/>
    </source>
</evidence>
<reference evidence="9" key="1">
    <citation type="journal article" date="2021" name="Open Biol.">
        <title>Shared evolutionary footprints suggest mitochondrial oxidative damage underlies multiple complex I losses in fungi.</title>
        <authorList>
            <person name="Schikora-Tamarit M.A."/>
            <person name="Marcet-Houben M."/>
            <person name="Nosek J."/>
            <person name="Gabaldon T."/>
        </authorList>
    </citation>
    <scope>NUCLEOTIDE SEQUENCE</scope>
    <source>
        <strain evidence="9">CBS6341</strain>
    </source>
</reference>
<comment type="subcellular location">
    <subcellularLocation>
        <location evidence="1 7">Mitochondrion matrix</location>
    </subcellularLocation>
</comment>
<dbReference type="InterPro" id="IPR028586">
    <property type="entry name" value="AK3/Ak4_mitochondrial"/>
</dbReference>
<comment type="domain">
    <text evidence="7">Consists of three domains, a large central CORE domain and two small peripheral domains, NMPbind and LID, which undergo movements during catalysis. The LID domain closes over the site of phosphoryl transfer upon GTP binding. Assembling and dissambling the active center during each catalytic cycle provides an effective means to prevent GTP hydrolysis.</text>
</comment>
<dbReference type="FunFam" id="3.40.50.300:FF:000106">
    <property type="entry name" value="Adenylate kinase mitochondrial"/>
    <property type="match status" value="1"/>
</dbReference>
<dbReference type="GO" id="GO:0005759">
    <property type="term" value="C:mitochondrial matrix"/>
    <property type="evidence" value="ECO:0007669"/>
    <property type="project" value="UniProtKB-SubCell"/>
</dbReference>
<feature type="binding site" evidence="7">
    <location>
        <begin position="146"/>
        <end position="147"/>
    </location>
    <ligand>
        <name>GTP</name>
        <dbReference type="ChEBI" id="CHEBI:37565"/>
    </ligand>
</feature>
<dbReference type="GO" id="GO:0005524">
    <property type="term" value="F:ATP binding"/>
    <property type="evidence" value="ECO:0007669"/>
    <property type="project" value="InterPro"/>
</dbReference>
<dbReference type="InterPro" id="IPR006259">
    <property type="entry name" value="Adenyl_kin_sub"/>
</dbReference>
<dbReference type="Pfam" id="PF00406">
    <property type="entry name" value="ADK"/>
    <property type="match status" value="1"/>
</dbReference>
<evidence type="ECO:0000256" key="4">
    <source>
        <dbReference type="ARBA" id="ARBA00022777"/>
    </source>
</evidence>
<reference evidence="9" key="2">
    <citation type="submission" date="2021-01" db="EMBL/GenBank/DDBJ databases">
        <authorList>
            <person name="Schikora-Tamarit M.A."/>
        </authorList>
    </citation>
    <scope>NUCLEOTIDE SEQUENCE</scope>
    <source>
        <strain evidence="9">CBS6341</strain>
    </source>
</reference>
<comment type="catalytic activity">
    <reaction evidence="7">
        <text>a ribonucleoside 5'-triphosphate + AMP = a ribonucleoside 5'-diphosphate + ADP</text>
        <dbReference type="Rhea" id="RHEA:13749"/>
        <dbReference type="ChEBI" id="CHEBI:57930"/>
        <dbReference type="ChEBI" id="CHEBI:61557"/>
        <dbReference type="ChEBI" id="CHEBI:456215"/>
        <dbReference type="ChEBI" id="CHEBI:456216"/>
        <dbReference type="EC" id="2.7.4.10"/>
    </reaction>
</comment>
<feature type="binding site" evidence="7">
    <location>
        <begin position="95"/>
        <end position="98"/>
    </location>
    <ligand>
        <name>AMP</name>
        <dbReference type="ChEBI" id="CHEBI:456215"/>
    </ligand>
</feature>
<sequence>MSLLRPLRLLLISPPGGGKGTVSSKLLKEYQSITSISSGDLLRNEIRSKTDVGQLASKIIQEGGLLPDDIVSNIVIKELKSRNLLNNKNSWLLDGFPRTLNQAKVLHQDLFKYDSTINLVVELKVPEKVILERIENRWVHIPSGRIYNLQYNPPKITGKDDVTGEQLSKRPDDNTDVFLKRLEAYKETIGPVKEWYDQQGVLDSVEGETSDIIYPKLLELIKKKFNQ</sequence>
<name>A0A9P8TGU2_9ASCO</name>
<evidence type="ECO:0000256" key="6">
    <source>
        <dbReference type="ARBA" id="ARBA00023134"/>
    </source>
</evidence>
<dbReference type="HAMAP" id="MF_00235">
    <property type="entry name" value="Adenylate_kinase_Adk"/>
    <property type="match status" value="1"/>
</dbReference>
<dbReference type="CDD" id="cd01428">
    <property type="entry name" value="ADK"/>
    <property type="match status" value="1"/>
</dbReference>
<dbReference type="InterPro" id="IPR033690">
    <property type="entry name" value="Adenylat_kinase_CS"/>
</dbReference>
<protein>
    <recommendedName>
        <fullName evidence="7">GTP:AMP phosphotransferase, mitochondrial</fullName>
        <ecNumber evidence="7">2.7.4.10</ecNumber>
    </recommendedName>
    <alternativeName>
        <fullName evidence="7">Adenylate kinase 3</fullName>
        <shortName evidence="7">AK 3</shortName>
    </alternativeName>
</protein>
<keyword evidence="5 7" id="KW-0496">Mitochondrion</keyword>
<dbReference type="PANTHER" id="PTHR23359">
    <property type="entry name" value="NUCLEOTIDE KINASE"/>
    <property type="match status" value="1"/>
</dbReference>
<dbReference type="PRINTS" id="PR00094">
    <property type="entry name" value="ADENYLTKNASE"/>
</dbReference>
<dbReference type="InterPro" id="IPR027417">
    <property type="entry name" value="P-loop_NTPase"/>
</dbReference>
<dbReference type="EC" id="2.7.4.10" evidence="7"/>
<keyword evidence="6 7" id="KW-0342">GTP-binding</keyword>
<dbReference type="InterPro" id="IPR007862">
    <property type="entry name" value="Adenylate_kinase_lid-dom"/>
</dbReference>
<evidence type="ECO:0000256" key="2">
    <source>
        <dbReference type="ARBA" id="ARBA00022679"/>
    </source>
</evidence>
<dbReference type="NCBIfam" id="TIGR01351">
    <property type="entry name" value="adk"/>
    <property type="match status" value="1"/>
</dbReference>
<feature type="binding site" evidence="7">
    <location>
        <position position="137"/>
    </location>
    <ligand>
        <name>GTP</name>
        <dbReference type="ChEBI" id="CHEBI:37565"/>
    </ligand>
</feature>
<dbReference type="Proteomes" id="UP000769528">
    <property type="component" value="Unassembled WGS sequence"/>
</dbReference>
<dbReference type="GO" id="GO:0046041">
    <property type="term" value="P:ITP metabolic process"/>
    <property type="evidence" value="ECO:0007669"/>
    <property type="project" value="UniProtKB-UniRule"/>
</dbReference>
<gene>
    <name evidence="7" type="primary">ADK2</name>
    <name evidence="9" type="ORF">WICMUC_001579</name>
</gene>
<comment type="caution">
    <text evidence="9">The sequence shown here is derived from an EMBL/GenBank/DDBJ whole genome shotgun (WGS) entry which is preliminary data.</text>
</comment>
<feature type="binding site" evidence="7">
    <location>
        <begin position="64"/>
        <end position="66"/>
    </location>
    <ligand>
        <name>AMP</name>
        <dbReference type="ChEBI" id="CHEBI:456215"/>
    </ligand>
</feature>
<feature type="binding site" evidence="7">
    <location>
        <begin position="16"/>
        <end position="21"/>
    </location>
    <ligand>
        <name>GTP</name>
        <dbReference type="ChEBI" id="CHEBI:37565"/>
    </ligand>
</feature>
<feature type="binding site" evidence="7">
    <location>
        <position position="181"/>
    </location>
    <ligand>
        <name>AMP</name>
        <dbReference type="ChEBI" id="CHEBI:456215"/>
    </ligand>
</feature>
<keyword evidence="10" id="KW-1185">Reference proteome</keyword>
<evidence type="ECO:0000256" key="1">
    <source>
        <dbReference type="ARBA" id="ARBA00004305"/>
    </source>
</evidence>
<dbReference type="SUPFAM" id="SSF57774">
    <property type="entry name" value="Microbial and mitochondrial ADK, insert 'zinc finger' domain"/>
    <property type="match status" value="1"/>
</dbReference>
<dbReference type="EMBL" id="JAEUBF010000448">
    <property type="protein sequence ID" value="KAH3678346.1"/>
    <property type="molecule type" value="Genomic_DNA"/>
</dbReference>
<keyword evidence="4 7" id="KW-0418">Kinase</keyword>
<proteinExistence type="inferred from homology"/>